<dbReference type="Gene3D" id="2.60.120.970">
    <property type="match status" value="1"/>
</dbReference>
<keyword evidence="4 6" id="KW-0339">Growth factor</keyword>
<reference evidence="10" key="2">
    <citation type="submission" date="2025-05" db="UniProtKB">
        <authorList>
            <consortium name="Ensembl"/>
        </authorList>
    </citation>
    <scope>IDENTIFICATION</scope>
</reference>
<dbReference type="AlphaFoldDB" id="A0A146SHJ7"/>
<dbReference type="InterPro" id="IPR017948">
    <property type="entry name" value="TGFb_CS"/>
</dbReference>
<reference evidence="9" key="1">
    <citation type="submission" date="2015-01" db="EMBL/GenBank/DDBJ databases">
        <title>EvidentialGene: Evidence-directed Construction of Complete mRNA Transcriptomes without Genomes.</title>
        <authorList>
            <person name="Gilbert D.G."/>
        </authorList>
    </citation>
    <scope>NUCLEOTIDE SEQUENCE</scope>
</reference>
<evidence type="ECO:0000313" key="10">
    <source>
        <dbReference type="Ensembl" id="ENSFHEP00000005099.1"/>
    </source>
</evidence>
<dbReference type="InterPro" id="IPR001839">
    <property type="entry name" value="TGF-b_C"/>
</dbReference>
<evidence type="ECO:0000256" key="7">
    <source>
        <dbReference type="SAM" id="SignalP"/>
    </source>
</evidence>
<dbReference type="Gene3D" id="2.10.90.10">
    <property type="entry name" value="Cystine-knot cytokines"/>
    <property type="match status" value="1"/>
</dbReference>
<dbReference type="InterPro" id="IPR029034">
    <property type="entry name" value="Cystine-knot_cytokine"/>
</dbReference>
<dbReference type="Proteomes" id="UP000265000">
    <property type="component" value="Unplaced"/>
</dbReference>
<organism evidence="9">
    <name type="scientific">Fundulus heteroclitus</name>
    <name type="common">Killifish</name>
    <name type="synonym">Mummichog</name>
    <dbReference type="NCBI Taxonomy" id="8078"/>
    <lineage>
        <taxon>Eukaryota</taxon>
        <taxon>Metazoa</taxon>
        <taxon>Chordata</taxon>
        <taxon>Craniata</taxon>
        <taxon>Vertebrata</taxon>
        <taxon>Euteleostomi</taxon>
        <taxon>Actinopterygii</taxon>
        <taxon>Neopterygii</taxon>
        <taxon>Teleostei</taxon>
        <taxon>Neoteleostei</taxon>
        <taxon>Acanthomorphata</taxon>
        <taxon>Ovalentaria</taxon>
        <taxon>Atherinomorphae</taxon>
        <taxon>Cyprinodontiformes</taxon>
        <taxon>Fundulidae</taxon>
        <taxon>Fundulus</taxon>
    </lineage>
</organism>
<dbReference type="GeneID" id="105933855"/>
<dbReference type="GeneTree" id="ENSGT00940000161872"/>
<dbReference type="Ensembl" id="ENSFHET00000007730.1">
    <property type="protein sequence ID" value="ENSFHEP00000005099.1"/>
    <property type="gene ID" value="ENSFHEG00000006038.1"/>
</dbReference>
<evidence type="ECO:0000256" key="4">
    <source>
        <dbReference type="ARBA" id="ARBA00023030"/>
    </source>
</evidence>
<evidence type="ECO:0000259" key="8">
    <source>
        <dbReference type="PROSITE" id="PS51362"/>
    </source>
</evidence>
<dbReference type="GO" id="GO:0005125">
    <property type="term" value="F:cytokine activity"/>
    <property type="evidence" value="ECO:0007669"/>
    <property type="project" value="TreeGrafter"/>
</dbReference>
<dbReference type="OrthoDB" id="10030979at2759"/>
<dbReference type="GO" id="GO:0008083">
    <property type="term" value="F:growth factor activity"/>
    <property type="evidence" value="ECO:0007669"/>
    <property type="project" value="UniProtKB-KW"/>
</dbReference>
<name>A0A146SHJ7_FUNHE</name>
<dbReference type="PANTHER" id="PTHR11848">
    <property type="entry name" value="TGF-BETA FAMILY"/>
    <property type="match status" value="1"/>
</dbReference>
<keyword evidence="5" id="KW-1015">Disulfide bond</keyword>
<dbReference type="Pfam" id="PF00019">
    <property type="entry name" value="TGF_beta"/>
    <property type="match status" value="1"/>
</dbReference>
<dbReference type="PROSITE" id="PS00250">
    <property type="entry name" value="TGF_BETA_1"/>
    <property type="match status" value="1"/>
</dbReference>
<dbReference type="PANTHER" id="PTHR11848:SF78">
    <property type="entry name" value="GROWTH_DIFFERENTIATION FACTOR 15"/>
    <property type="match status" value="1"/>
</dbReference>
<feature type="domain" description="TGF-beta family profile" evidence="8">
    <location>
        <begin position="259"/>
        <end position="373"/>
    </location>
</feature>
<accession>A0A146SHJ7</accession>
<dbReference type="STRING" id="8078.ENSFHEP00000005099"/>
<dbReference type="PROSITE" id="PS51362">
    <property type="entry name" value="TGF_BETA_2"/>
    <property type="match status" value="1"/>
</dbReference>
<evidence type="ECO:0000256" key="3">
    <source>
        <dbReference type="ARBA" id="ARBA00022525"/>
    </source>
</evidence>
<evidence type="ECO:0000256" key="6">
    <source>
        <dbReference type="RuleBase" id="RU000354"/>
    </source>
</evidence>
<keyword evidence="11" id="KW-1185">Reference proteome</keyword>
<feature type="chain" id="PRO_5044548892" evidence="7">
    <location>
        <begin position="25"/>
        <end position="373"/>
    </location>
</feature>
<evidence type="ECO:0000256" key="1">
    <source>
        <dbReference type="ARBA" id="ARBA00004613"/>
    </source>
</evidence>
<keyword evidence="7" id="KW-0732">Signal</keyword>
<evidence type="ECO:0000256" key="5">
    <source>
        <dbReference type="ARBA" id="ARBA00023157"/>
    </source>
</evidence>
<keyword evidence="3" id="KW-0964">Secreted</keyword>
<protein>
    <submittedName>
        <fullName evidence="9">Bone morphogenetic protein 6</fullName>
    </submittedName>
    <submittedName>
        <fullName evidence="10">Growth differentiation factor 15</fullName>
    </submittedName>
</protein>
<dbReference type="EMBL" id="GCES01106191">
    <property type="protein sequence ID" value="JAQ80131.1"/>
    <property type="molecule type" value="Transcribed_RNA"/>
</dbReference>
<proteinExistence type="inferred from homology"/>
<comment type="similarity">
    <text evidence="2 6">Belongs to the TGF-beta family.</text>
</comment>
<sequence length="373" mass="42649">MLRPHTPLLLIFYTSLLLLVPASGRSQPDTAHQGPLESGKLDDQGVLILEAVKKEILRSLGLDKEPRPAMKASQRELRKMFKLYREKLSEMRKNSSQSMRETWQSNMSTVLFPVEPLQVLRRGDQRRILWYRAVFQKDQIIHPELTLAQAQLRVSRPILGNFTSVKPEVGRSIKIKVNGMKPNSVAWRYTDSGDQNSVFINQDVTLDISHKARSWRWTDDQKLVVDVGMVPLDRETSNANPVITLELGLKESFPARGMRPRRSNKEDLCDERGWCCRKPVTVSFKDIGWTDWVVAPTEYTMHFCDGTCPHNYKPASMHTQVKSRLHQITKGGIPHPCCVPAAYEPMVLMHYDSRGKLKVTPFSDFIVTKCHCA</sequence>
<dbReference type="SMART" id="SM00204">
    <property type="entry name" value="TGFB"/>
    <property type="match status" value="1"/>
</dbReference>
<dbReference type="InterPro" id="IPR015615">
    <property type="entry name" value="TGF-beta-rel"/>
</dbReference>
<dbReference type="GO" id="GO:0005615">
    <property type="term" value="C:extracellular space"/>
    <property type="evidence" value="ECO:0007669"/>
    <property type="project" value="TreeGrafter"/>
</dbReference>
<evidence type="ECO:0000256" key="2">
    <source>
        <dbReference type="ARBA" id="ARBA00006656"/>
    </source>
</evidence>
<dbReference type="CDD" id="cd19376">
    <property type="entry name" value="TGF_beta_GDF15"/>
    <property type="match status" value="1"/>
</dbReference>
<comment type="subcellular location">
    <subcellularLocation>
        <location evidence="1">Secreted</location>
    </subcellularLocation>
</comment>
<evidence type="ECO:0000313" key="11">
    <source>
        <dbReference type="Proteomes" id="UP000265000"/>
    </source>
</evidence>
<evidence type="ECO:0000313" key="9">
    <source>
        <dbReference type="EMBL" id="JAQ80131.1"/>
    </source>
</evidence>
<feature type="signal peptide" evidence="7">
    <location>
        <begin position="1"/>
        <end position="24"/>
    </location>
</feature>
<dbReference type="SUPFAM" id="SSF57501">
    <property type="entry name" value="Cystine-knot cytokines"/>
    <property type="match status" value="1"/>
</dbReference>